<evidence type="ECO:0000256" key="5">
    <source>
        <dbReference type="ARBA" id="ARBA00043884"/>
    </source>
</evidence>
<reference evidence="10 11" key="1">
    <citation type="journal article" date="2017" name="Int. J. Syst. Evol. Microbiol.">
        <title>Bacillus mangrovi sp. nov., isolated from a sediment sample from a mangrove forest.</title>
        <authorList>
            <person name="Gupta V."/>
            <person name="Singh P.K."/>
            <person name="Korpole S."/>
            <person name="Tanuku N.R.S."/>
            <person name="Pinnaka A.K."/>
        </authorList>
    </citation>
    <scope>NUCLEOTIDE SEQUENCE [LARGE SCALE GENOMIC DNA]</scope>
    <source>
        <strain evidence="10 11">KCTC 33872</strain>
    </source>
</reference>
<comment type="catalytic activity">
    <reaction evidence="6 7">
        <text>carbamoyl phosphate + L-aspartate = N-carbamoyl-L-aspartate + phosphate + H(+)</text>
        <dbReference type="Rhea" id="RHEA:20013"/>
        <dbReference type="ChEBI" id="CHEBI:15378"/>
        <dbReference type="ChEBI" id="CHEBI:29991"/>
        <dbReference type="ChEBI" id="CHEBI:32814"/>
        <dbReference type="ChEBI" id="CHEBI:43474"/>
        <dbReference type="ChEBI" id="CHEBI:58228"/>
        <dbReference type="EC" id="2.1.3.2"/>
    </reaction>
</comment>
<feature type="domain" description="Aspartate/ornithine carbamoyltransferase carbamoyl-P binding" evidence="9">
    <location>
        <begin position="2"/>
        <end position="141"/>
    </location>
</feature>
<evidence type="ECO:0000256" key="7">
    <source>
        <dbReference type="HAMAP-Rule" id="MF_00001"/>
    </source>
</evidence>
<dbReference type="InterPro" id="IPR006132">
    <property type="entry name" value="Asp/Orn_carbamoyltranf_P-bd"/>
</dbReference>
<dbReference type="AlphaFoldDB" id="A0A7X2V3G5"/>
<feature type="binding site" evidence="7">
    <location>
        <position position="128"/>
    </location>
    <ligand>
        <name>carbamoyl phosphate</name>
        <dbReference type="ChEBI" id="CHEBI:58228"/>
    </ligand>
</feature>
<evidence type="ECO:0000256" key="1">
    <source>
        <dbReference type="ARBA" id="ARBA00004852"/>
    </source>
</evidence>
<feature type="binding site" evidence="7">
    <location>
        <position position="50"/>
    </location>
    <ligand>
        <name>carbamoyl phosphate</name>
        <dbReference type="ChEBI" id="CHEBI:58228"/>
    </ligand>
</feature>
<dbReference type="GO" id="GO:0044205">
    <property type="term" value="P:'de novo' UMP biosynthetic process"/>
    <property type="evidence" value="ECO:0007669"/>
    <property type="project" value="UniProtKB-UniRule"/>
</dbReference>
<dbReference type="PRINTS" id="PR00100">
    <property type="entry name" value="AOTCASE"/>
</dbReference>
<dbReference type="EC" id="2.1.3.2" evidence="7"/>
<keyword evidence="4 7" id="KW-0665">Pyrimidine biosynthesis</keyword>
<dbReference type="InterPro" id="IPR002082">
    <property type="entry name" value="Asp_carbamoyltransf"/>
</dbReference>
<feature type="binding site" evidence="7">
    <location>
        <position position="252"/>
    </location>
    <ligand>
        <name>carbamoyl phosphate</name>
        <dbReference type="ChEBI" id="CHEBI:58228"/>
    </ligand>
</feature>
<dbReference type="HAMAP" id="MF_00001">
    <property type="entry name" value="Asp_carb_tr"/>
    <property type="match status" value="1"/>
</dbReference>
<comment type="similarity">
    <text evidence="2 7">Belongs to the aspartate/ornithine carbamoyltransferase superfamily. ATCase family.</text>
</comment>
<dbReference type="GO" id="GO:0016597">
    <property type="term" value="F:amino acid binding"/>
    <property type="evidence" value="ECO:0007669"/>
    <property type="project" value="InterPro"/>
</dbReference>
<feature type="domain" description="Aspartate/ornithine carbamoyltransferase Asp/Orn-binding" evidence="8">
    <location>
        <begin position="147"/>
        <end position="288"/>
    </location>
</feature>
<dbReference type="NCBIfam" id="NF002032">
    <property type="entry name" value="PRK00856.1"/>
    <property type="match status" value="1"/>
</dbReference>
<evidence type="ECO:0000256" key="3">
    <source>
        <dbReference type="ARBA" id="ARBA00022679"/>
    </source>
</evidence>
<evidence type="ECO:0000256" key="4">
    <source>
        <dbReference type="ARBA" id="ARBA00022975"/>
    </source>
</evidence>
<dbReference type="GO" id="GO:0006520">
    <property type="term" value="P:amino acid metabolic process"/>
    <property type="evidence" value="ECO:0007669"/>
    <property type="project" value="InterPro"/>
</dbReference>
<dbReference type="InterPro" id="IPR006131">
    <property type="entry name" value="Asp_carbamoyltransf_Asp/Orn-bd"/>
</dbReference>
<dbReference type="RefSeq" id="WP_155111338.1">
    <property type="nucleotide sequence ID" value="NZ_WMIB01000002.1"/>
</dbReference>
<dbReference type="Pfam" id="PF00185">
    <property type="entry name" value="OTCace"/>
    <property type="match status" value="1"/>
</dbReference>
<keyword evidence="3 7" id="KW-0808">Transferase</keyword>
<dbReference type="OrthoDB" id="9774690at2"/>
<dbReference type="GO" id="GO:0004070">
    <property type="term" value="F:aspartate carbamoyltransferase activity"/>
    <property type="evidence" value="ECO:0007669"/>
    <property type="project" value="UniProtKB-UniRule"/>
</dbReference>
<dbReference type="PANTHER" id="PTHR45753">
    <property type="entry name" value="ORNITHINE CARBAMOYLTRANSFERASE, MITOCHONDRIAL"/>
    <property type="match status" value="1"/>
</dbReference>
<gene>
    <name evidence="7" type="primary">pyrB</name>
    <name evidence="10" type="ORF">GKZ89_04515</name>
</gene>
<dbReference type="EMBL" id="WMIB01000002">
    <property type="protein sequence ID" value="MTH52662.1"/>
    <property type="molecule type" value="Genomic_DNA"/>
</dbReference>
<feature type="binding site" evidence="7">
    <location>
        <position position="100"/>
    </location>
    <ligand>
        <name>carbamoyl phosphate</name>
        <dbReference type="ChEBI" id="CHEBI:58228"/>
    </ligand>
</feature>
<evidence type="ECO:0000259" key="8">
    <source>
        <dbReference type="Pfam" id="PF00185"/>
    </source>
</evidence>
<dbReference type="GO" id="GO:0006207">
    <property type="term" value="P:'de novo' pyrimidine nucleobase biosynthetic process"/>
    <property type="evidence" value="ECO:0007669"/>
    <property type="project" value="InterPro"/>
</dbReference>
<feature type="binding site" evidence="7">
    <location>
        <position position="78"/>
    </location>
    <ligand>
        <name>L-aspartate</name>
        <dbReference type="ChEBI" id="CHEBI:29991"/>
    </ligand>
</feature>
<dbReference type="PROSITE" id="PS00097">
    <property type="entry name" value="CARBAMOYLTRANSFERASE"/>
    <property type="match status" value="1"/>
</dbReference>
<dbReference type="Pfam" id="PF02729">
    <property type="entry name" value="OTCace_N"/>
    <property type="match status" value="1"/>
</dbReference>
<feature type="binding site" evidence="7">
    <location>
        <position position="253"/>
    </location>
    <ligand>
        <name>carbamoyl phosphate</name>
        <dbReference type="ChEBI" id="CHEBI:58228"/>
    </ligand>
</feature>
<evidence type="ECO:0000256" key="6">
    <source>
        <dbReference type="ARBA" id="ARBA00048859"/>
    </source>
</evidence>
<proteinExistence type="inferred from homology"/>
<dbReference type="PRINTS" id="PR00101">
    <property type="entry name" value="ATCASE"/>
</dbReference>
<dbReference type="UniPathway" id="UPA00070">
    <property type="reaction ID" value="UER00116"/>
</dbReference>
<feature type="binding site" evidence="7">
    <location>
        <position position="131"/>
    </location>
    <ligand>
        <name>carbamoyl phosphate</name>
        <dbReference type="ChEBI" id="CHEBI:58228"/>
    </ligand>
</feature>
<feature type="binding site" evidence="7">
    <location>
        <position position="51"/>
    </location>
    <ligand>
        <name>carbamoyl phosphate</name>
        <dbReference type="ChEBI" id="CHEBI:58228"/>
    </ligand>
</feature>
<feature type="binding site" evidence="7">
    <location>
        <position position="212"/>
    </location>
    <ligand>
        <name>L-aspartate</name>
        <dbReference type="ChEBI" id="CHEBI:29991"/>
    </ligand>
</feature>
<dbReference type="InterPro" id="IPR006130">
    <property type="entry name" value="Asp/Orn_carbamoylTrfase"/>
</dbReference>
<comment type="caution">
    <text evidence="10">The sequence shown here is derived from an EMBL/GenBank/DDBJ whole genome shotgun (WGS) entry which is preliminary data.</text>
</comment>
<sequence>MKHLLTMAGLADEEIMKLIEEARAFKSGKLPEPCLSPVFAANLFFEPSTRTRFSFEAAEKRLGMHVLNFQAEASSVLKGESLYDTVRTLEAIGANAAVIRHPQERFYEELADRVSIPIINAGDGCGQHPTQSLLDLMTIYEEFGRFEGLKISIHGDIRHSRVARSNAETLTRLGAEVLFSGPPEWQDDANPFGAYTPVDEAMEKSDAVMLLRIQHERHSSGMGGTAGYLEEYGLTRRRENRMKKDAIILHPAPINRGVEIDDSLVECSRSRIFKQMENGVYIRMAVLTRALTRNSEKKGENEHVLYS</sequence>
<protein>
    <recommendedName>
        <fullName evidence="7">Aspartate carbamoyltransferase</fullName>
        <ecNumber evidence="7">2.1.3.2</ecNumber>
    </recommendedName>
    <alternativeName>
        <fullName evidence="7">Aspartate transcarbamylase</fullName>
        <shortName evidence="7">ATCase</shortName>
    </alternativeName>
</protein>
<evidence type="ECO:0000313" key="11">
    <source>
        <dbReference type="Proteomes" id="UP000434639"/>
    </source>
</evidence>
<accession>A0A7X2V3G5</accession>
<dbReference type="Gene3D" id="3.40.50.1370">
    <property type="entry name" value="Aspartate/ornithine carbamoyltransferase"/>
    <property type="match status" value="2"/>
</dbReference>
<name>A0A7X2V3G5_9BACI</name>
<dbReference type="SUPFAM" id="SSF53671">
    <property type="entry name" value="Aspartate/ornithine carbamoyltransferase"/>
    <property type="match status" value="1"/>
</dbReference>
<comment type="pathway">
    <text evidence="1 7">Pyrimidine metabolism; UMP biosynthesis via de novo pathway; (S)-dihydroorotate from bicarbonate: step 2/3.</text>
</comment>
<dbReference type="NCBIfam" id="TIGR00670">
    <property type="entry name" value="asp_carb_tr"/>
    <property type="match status" value="1"/>
</dbReference>
<comment type="function">
    <text evidence="5 7">Catalyzes the condensation of carbamoyl phosphate and aspartate to form carbamoyl aspartate and inorganic phosphate, the committed step in the de novo pyrimidine nucleotide biosynthesis pathway.</text>
</comment>
<dbReference type="PANTHER" id="PTHR45753:SF6">
    <property type="entry name" value="ASPARTATE CARBAMOYLTRANSFERASE"/>
    <property type="match status" value="1"/>
</dbReference>
<comment type="subunit">
    <text evidence="7">Heterododecamer (2C3:3R2) of six catalytic PyrB chains organized as two trimers (C3), and six regulatory PyrI chains organized as three dimers (R2).</text>
</comment>
<evidence type="ECO:0000259" key="9">
    <source>
        <dbReference type="Pfam" id="PF02729"/>
    </source>
</evidence>
<keyword evidence="11" id="KW-1185">Reference proteome</keyword>
<dbReference type="FunFam" id="3.40.50.1370:FF:000011">
    <property type="entry name" value="Aspartate carbamoyltransferase"/>
    <property type="match status" value="1"/>
</dbReference>
<feature type="binding site" evidence="7">
    <location>
        <position position="161"/>
    </location>
    <ligand>
        <name>L-aspartate</name>
        <dbReference type="ChEBI" id="CHEBI:29991"/>
    </ligand>
</feature>
<evidence type="ECO:0000256" key="2">
    <source>
        <dbReference type="ARBA" id="ARBA00008896"/>
    </source>
</evidence>
<dbReference type="Proteomes" id="UP000434639">
    <property type="component" value="Unassembled WGS sequence"/>
</dbReference>
<organism evidence="10 11">
    <name type="scientific">Metabacillus mangrovi</name>
    <dbReference type="NCBI Taxonomy" id="1491830"/>
    <lineage>
        <taxon>Bacteria</taxon>
        <taxon>Bacillati</taxon>
        <taxon>Bacillota</taxon>
        <taxon>Bacilli</taxon>
        <taxon>Bacillales</taxon>
        <taxon>Bacillaceae</taxon>
        <taxon>Metabacillus</taxon>
    </lineage>
</organism>
<evidence type="ECO:0000313" key="10">
    <source>
        <dbReference type="EMBL" id="MTH52662.1"/>
    </source>
</evidence>
<dbReference type="InterPro" id="IPR036901">
    <property type="entry name" value="Asp/Orn_carbamoylTrfase_sf"/>
</dbReference>
<dbReference type="GO" id="GO:0005829">
    <property type="term" value="C:cytosol"/>
    <property type="evidence" value="ECO:0007669"/>
    <property type="project" value="TreeGrafter"/>
</dbReference>